<evidence type="ECO:0000313" key="2">
    <source>
        <dbReference type="EMBL" id="KAK7079532.1"/>
    </source>
</evidence>
<keyword evidence="3" id="KW-1185">Reference proteome</keyword>
<organism evidence="2 3">
    <name type="scientific">Halocaridina rubra</name>
    <name type="common">Hawaiian red shrimp</name>
    <dbReference type="NCBI Taxonomy" id="373956"/>
    <lineage>
        <taxon>Eukaryota</taxon>
        <taxon>Metazoa</taxon>
        <taxon>Ecdysozoa</taxon>
        <taxon>Arthropoda</taxon>
        <taxon>Crustacea</taxon>
        <taxon>Multicrustacea</taxon>
        <taxon>Malacostraca</taxon>
        <taxon>Eumalacostraca</taxon>
        <taxon>Eucarida</taxon>
        <taxon>Decapoda</taxon>
        <taxon>Pleocyemata</taxon>
        <taxon>Caridea</taxon>
        <taxon>Atyoidea</taxon>
        <taxon>Atyidae</taxon>
        <taxon>Halocaridina</taxon>
    </lineage>
</organism>
<accession>A0AAN8XAC6</accession>
<comment type="caution">
    <text evidence="2">The sequence shown here is derived from an EMBL/GenBank/DDBJ whole genome shotgun (WGS) entry which is preliminary data.</text>
</comment>
<protein>
    <submittedName>
        <fullName evidence="2">Uncharacterized protein</fullName>
    </submittedName>
</protein>
<evidence type="ECO:0000313" key="3">
    <source>
        <dbReference type="Proteomes" id="UP001381693"/>
    </source>
</evidence>
<dbReference type="AlphaFoldDB" id="A0AAN8XAC6"/>
<keyword evidence="1" id="KW-0472">Membrane</keyword>
<keyword evidence="1" id="KW-0812">Transmembrane</keyword>
<proteinExistence type="predicted"/>
<sequence>MDTLLSDISCGFVGGEHAQALMTTNPFLHSGSATDPQASLLEAPDHTLTVPILFLQGLVLLLYWYSGHSSVDSYKSLS</sequence>
<keyword evidence="1" id="KW-1133">Transmembrane helix</keyword>
<name>A0AAN8XAC6_HALRR</name>
<dbReference type="Proteomes" id="UP001381693">
    <property type="component" value="Unassembled WGS sequence"/>
</dbReference>
<dbReference type="EMBL" id="JAXCGZ010006787">
    <property type="protein sequence ID" value="KAK7079532.1"/>
    <property type="molecule type" value="Genomic_DNA"/>
</dbReference>
<evidence type="ECO:0000256" key="1">
    <source>
        <dbReference type="SAM" id="Phobius"/>
    </source>
</evidence>
<feature type="transmembrane region" description="Helical" evidence="1">
    <location>
        <begin position="48"/>
        <end position="65"/>
    </location>
</feature>
<reference evidence="2 3" key="1">
    <citation type="submission" date="2023-11" db="EMBL/GenBank/DDBJ databases">
        <title>Halocaridina rubra genome assembly.</title>
        <authorList>
            <person name="Smith C."/>
        </authorList>
    </citation>
    <scope>NUCLEOTIDE SEQUENCE [LARGE SCALE GENOMIC DNA]</scope>
    <source>
        <strain evidence="2">EP-1</strain>
        <tissue evidence="2">Whole</tissue>
    </source>
</reference>
<gene>
    <name evidence="2" type="ORF">SK128_028584</name>
</gene>